<keyword evidence="3" id="KW-1185">Reference proteome</keyword>
<feature type="transmembrane region" description="Helical" evidence="1">
    <location>
        <begin position="31"/>
        <end position="54"/>
    </location>
</feature>
<sequence>MSSTALHPSSPAAVATAQEAGLAQGRAAPGLLLIACLLVLVTCGAYVMAGPQAAMPAGASSLDAARAATAGAGGWMLLACWAGIPGDALLTVASLMLAQRAAAPGLRAGWIMVALVGAVFLGVDTMVGQVLPPLAAATQAEGAYLAARTLFDALFHMGTFIGGVGALMVAWSSVQRPRVWGTWLGGSGLLAVLAGAAGLLGWGWWLATGAAVTMMVAALAGWGWAGFRSAH</sequence>
<reference evidence="2 3" key="1">
    <citation type="submission" date="2024-04" db="EMBL/GenBank/DDBJ databases">
        <title>Novel species of the genus Ideonella isolated from streams.</title>
        <authorList>
            <person name="Lu H."/>
        </authorList>
    </citation>
    <scope>NUCLEOTIDE SEQUENCE [LARGE SCALE GENOMIC DNA]</scope>
    <source>
        <strain evidence="2 3">DXS29W</strain>
    </source>
</reference>
<dbReference type="Proteomes" id="UP001371218">
    <property type="component" value="Unassembled WGS sequence"/>
</dbReference>
<evidence type="ECO:0000313" key="3">
    <source>
        <dbReference type="Proteomes" id="UP001371218"/>
    </source>
</evidence>
<gene>
    <name evidence="2" type="ORF">AACH06_25090</name>
</gene>
<evidence type="ECO:0000313" key="2">
    <source>
        <dbReference type="EMBL" id="MEK8034114.1"/>
    </source>
</evidence>
<feature type="transmembrane region" description="Helical" evidence="1">
    <location>
        <begin position="110"/>
        <end position="131"/>
    </location>
</feature>
<keyword evidence="1" id="KW-0812">Transmembrane</keyword>
<name>A0ABU9BWI4_9BURK</name>
<evidence type="ECO:0000256" key="1">
    <source>
        <dbReference type="SAM" id="Phobius"/>
    </source>
</evidence>
<dbReference type="EMBL" id="JBBUTG010000025">
    <property type="protein sequence ID" value="MEK8034114.1"/>
    <property type="molecule type" value="Genomic_DNA"/>
</dbReference>
<feature type="transmembrane region" description="Helical" evidence="1">
    <location>
        <begin position="74"/>
        <end position="98"/>
    </location>
</feature>
<organism evidence="2 3">
    <name type="scientific">Ideonella lacteola</name>
    <dbReference type="NCBI Taxonomy" id="2984193"/>
    <lineage>
        <taxon>Bacteria</taxon>
        <taxon>Pseudomonadati</taxon>
        <taxon>Pseudomonadota</taxon>
        <taxon>Betaproteobacteria</taxon>
        <taxon>Burkholderiales</taxon>
        <taxon>Sphaerotilaceae</taxon>
        <taxon>Ideonella</taxon>
    </lineage>
</organism>
<feature type="transmembrane region" description="Helical" evidence="1">
    <location>
        <begin position="210"/>
        <end position="227"/>
    </location>
</feature>
<evidence type="ECO:0008006" key="4">
    <source>
        <dbReference type="Google" id="ProtNLM"/>
    </source>
</evidence>
<feature type="transmembrane region" description="Helical" evidence="1">
    <location>
        <begin position="183"/>
        <end position="204"/>
    </location>
</feature>
<feature type="transmembrane region" description="Helical" evidence="1">
    <location>
        <begin position="151"/>
        <end position="171"/>
    </location>
</feature>
<accession>A0ABU9BWI4</accession>
<keyword evidence="1" id="KW-1133">Transmembrane helix</keyword>
<protein>
    <recommendedName>
        <fullName evidence="4">DUF4386 family protein</fullName>
    </recommendedName>
</protein>
<comment type="caution">
    <text evidence="2">The sequence shown here is derived from an EMBL/GenBank/DDBJ whole genome shotgun (WGS) entry which is preliminary data.</text>
</comment>
<dbReference type="RefSeq" id="WP_341428542.1">
    <property type="nucleotide sequence ID" value="NZ_JBBUTG010000025.1"/>
</dbReference>
<keyword evidence="1" id="KW-0472">Membrane</keyword>
<proteinExistence type="predicted"/>